<proteinExistence type="predicted"/>
<comment type="caution">
    <text evidence="2">The sequence shown here is derived from an EMBL/GenBank/DDBJ whole genome shotgun (WGS) entry which is preliminary data.</text>
</comment>
<feature type="region of interest" description="Disordered" evidence="1">
    <location>
        <begin position="1"/>
        <end position="36"/>
    </location>
</feature>
<name>A0ABM8Y6E2_9BACI</name>
<keyword evidence="3" id="KW-1185">Reference proteome</keyword>
<dbReference type="Proteomes" id="UP000789423">
    <property type="component" value="Unassembled WGS sequence"/>
</dbReference>
<evidence type="ECO:0000256" key="1">
    <source>
        <dbReference type="SAM" id="MobiDB-lite"/>
    </source>
</evidence>
<gene>
    <name evidence="2" type="ORF">BACCIP111899_00446</name>
</gene>
<dbReference type="EMBL" id="CAKJTI010000002">
    <property type="protein sequence ID" value="CAG9611274.1"/>
    <property type="molecule type" value="Genomic_DNA"/>
</dbReference>
<evidence type="ECO:0008006" key="4">
    <source>
        <dbReference type="Google" id="ProtNLM"/>
    </source>
</evidence>
<organism evidence="2 3">
    <name type="scientific">Bacillus rhizoplanae</name>
    <dbReference type="NCBI Taxonomy" id="2880966"/>
    <lineage>
        <taxon>Bacteria</taxon>
        <taxon>Bacillati</taxon>
        <taxon>Bacillota</taxon>
        <taxon>Bacilli</taxon>
        <taxon>Bacillales</taxon>
        <taxon>Bacillaceae</taxon>
        <taxon>Bacillus</taxon>
    </lineage>
</organism>
<reference evidence="2 3" key="1">
    <citation type="submission" date="2021-10" db="EMBL/GenBank/DDBJ databases">
        <authorList>
            <person name="Criscuolo A."/>
        </authorList>
    </citation>
    <scope>NUCLEOTIDE SEQUENCE [LARGE SCALE GENOMIC DNA]</scope>
    <source>
        <strain evidence="3">CIP 111899</strain>
    </source>
</reference>
<sequence>MGKGRSNNAGQKQPNFDDSSNFSKGKQSQTTAPKKK</sequence>
<evidence type="ECO:0000313" key="2">
    <source>
        <dbReference type="EMBL" id="CAG9611274.1"/>
    </source>
</evidence>
<evidence type="ECO:0000313" key="3">
    <source>
        <dbReference type="Proteomes" id="UP000789423"/>
    </source>
</evidence>
<protein>
    <recommendedName>
        <fullName evidence="4">Imidazoleglycerol-phosphate dehydratase</fullName>
    </recommendedName>
</protein>
<accession>A0ABM8Y6E2</accession>